<name>A0A0L7R4I0_9HYME</name>
<accession>A0A0L7R4I0</accession>
<evidence type="ECO:0000313" key="2">
    <source>
        <dbReference type="EMBL" id="KOC65790.1"/>
    </source>
</evidence>
<proteinExistence type="predicted"/>
<sequence length="250" mass="27386">MILGYLPVVSSSFMKPQWLCPSALYPVTSILPARPILYGLHYSCSSPFSVQSSDNKDDETSNGHGKGNNCNVDNAEQSSVDRRSVSLNGVSQEAARVSTVFRAEEELNTEPDQHLATPCPKQRSSVNTQPLRLSANRNGTKPRSTPSHLSYGIKRSKIDRTSGKNEKQTITRHGQHPASGKIQKTGLETNVTRANQHPTASCRREDRQCAKNGSFDSPEPGLHSATLRSQGRFVLLLLAPLPMPNDIGWP</sequence>
<dbReference type="AlphaFoldDB" id="A0A0L7R4I0"/>
<feature type="region of interest" description="Disordered" evidence="1">
    <location>
        <begin position="49"/>
        <end position="91"/>
    </location>
</feature>
<feature type="compositionally biased region" description="Polar residues" evidence="1">
    <location>
        <begin position="122"/>
        <end position="148"/>
    </location>
</feature>
<gene>
    <name evidence="2" type="ORF">WH47_10252</name>
</gene>
<dbReference type="Proteomes" id="UP000053825">
    <property type="component" value="Unassembled WGS sequence"/>
</dbReference>
<organism evidence="2 3">
    <name type="scientific">Habropoda laboriosa</name>
    <dbReference type="NCBI Taxonomy" id="597456"/>
    <lineage>
        <taxon>Eukaryota</taxon>
        <taxon>Metazoa</taxon>
        <taxon>Ecdysozoa</taxon>
        <taxon>Arthropoda</taxon>
        <taxon>Hexapoda</taxon>
        <taxon>Insecta</taxon>
        <taxon>Pterygota</taxon>
        <taxon>Neoptera</taxon>
        <taxon>Endopterygota</taxon>
        <taxon>Hymenoptera</taxon>
        <taxon>Apocrita</taxon>
        <taxon>Aculeata</taxon>
        <taxon>Apoidea</taxon>
        <taxon>Anthophila</taxon>
        <taxon>Apidae</taxon>
        <taxon>Habropoda</taxon>
    </lineage>
</organism>
<reference evidence="2 3" key="1">
    <citation type="submission" date="2015-07" db="EMBL/GenBank/DDBJ databases">
        <title>The genome of Habropoda laboriosa.</title>
        <authorList>
            <person name="Pan H."/>
            <person name="Kapheim K."/>
        </authorList>
    </citation>
    <scope>NUCLEOTIDE SEQUENCE [LARGE SCALE GENOMIC DNA]</scope>
    <source>
        <strain evidence="2">0110345459</strain>
    </source>
</reference>
<feature type="compositionally biased region" description="Polar residues" evidence="1">
    <location>
        <begin position="68"/>
        <end position="78"/>
    </location>
</feature>
<dbReference type="EMBL" id="KQ414657">
    <property type="protein sequence ID" value="KOC65790.1"/>
    <property type="molecule type" value="Genomic_DNA"/>
</dbReference>
<feature type="compositionally biased region" description="Basic and acidic residues" evidence="1">
    <location>
        <begin position="156"/>
        <end position="169"/>
    </location>
</feature>
<evidence type="ECO:0000256" key="1">
    <source>
        <dbReference type="SAM" id="MobiDB-lite"/>
    </source>
</evidence>
<keyword evidence="3" id="KW-1185">Reference proteome</keyword>
<feature type="region of interest" description="Disordered" evidence="1">
    <location>
        <begin position="104"/>
        <end position="181"/>
    </location>
</feature>
<protein>
    <submittedName>
        <fullName evidence="2">Uncharacterized protein</fullName>
    </submittedName>
</protein>
<evidence type="ECO:0000313" key="3">
    <source>
        <dbReference type="Proteomes" id="UP000053825"/>
    </source>
</evidence>